<dbReference type="EMBL" id="BPQB01000039">
    <property type="protein sequence ID" value="GJE94341.1"/>
    <property type="molecule type" value="Genomic_DNA"/>
</dbReference>
<accession>A0A9P3GG60</accession>
<feature type="region of interest" description="Disordered" evidence="2">
    <location>
        <begin position="272"/>
        <end position="322"/>
    </location>
</feature>
<dbReference type="Proteomes" id="UP000703269">
    <property type="component" value="Unassembled WGS sequence"/>
</dbReference>
<evidence type="ECO:0000256" key="2">
    <source>
        <dbReference type="SAM" id="MobiDB-lite"/>
    </source>
</evidence>
<feature type="region of interest" description="Disordered" evidence="2">
    <location>
        <begin position="534"/>
        <end position="687"/>
    </location>
</feature>
<organism evidence="3 4">
    <name type="scientific">Phanerochaete sordida</name>
    <dbReference type="NCBI Taxonomy" id="48140"/>
    <lineage>
        <taxon>Eukaryota</taxon>
        <taxon>Fungi</taxon>
        <taxon>Dikarya</taxon>
        <taxon>Basidiomycota</taxon>
        <taxon>Agaricomycotina</taxon>
        <taxon>Agaricomycetes</taxon>
        <taxon>Polyporales</taxon>
        <taxon>Phanerochaetaceae</taxon>
        <taxon>Phanerochaete</taxon>
    </lineage>
</organism>
<gene>
    <name evidence="3" type="ORF">PsYK624_105100</name>
</gene>
<feature type="coiled-coil region" evidence="1">
    <location>
        <begin position="136"/>
        <end position="177"/>
    </location>
</feature>
<feature type="compositionally biased region" description="Pro residues" evidence="2">
    <location>
        <begin position="272"/>
        <end position="319"/>
    </location>
</feature>
<feature type="compositionally biased region" description="Basic residues" evidence="2">
    <location>
        <begin position="617"/>
        <end position="628"/>
    </location>
</feature>
<evidence type="ECO:0000313" key="3">
    <source>
        <dbReference type="EMBL" id="GJE94341.1"/>
    </source>
</evidence>
<keyword evidence="4" id="KW-1185">Reference proteome</keyword>
<dbReference type="AlphaFoldDB" id="A0A9P3GG60"/>
<comment type="caution">
    <text evidence="3">The sequence shown here is derived from an EMBL/GenBank/DDBJ whole genome shotgun (WGS) entry which is preliminary data.</text>
</comment>
<feature type="compositionally biased region" description="Basic and acidic residues" evidence="2">
    <location>
        <begin position="638"/>
        <end position="651"/>
    </location>
</feature>
<dbReference type="OrthoDB" id="2879738at2759"/>
<sequence>MDDLVKDNPEMAFELLKLMGEKQRRTTQALEETRQDNDALRAQVAQLEGALSGTGGEQAEGSQSEELTRLRDDLEREREANTRLLGDNADLRALVSGTVDSDDAHIKSRSTSQGMWTECSPACKARFDLADAQMHAAQESQACEDLRARVLELEEQLQTAEQTGDARERRIAALEDAARDRQLEADTLQCRAEDAARDVQDAGAALEEQRVQFEGMQREWGEERLGLEKANFALQKDLDLCIRKYRHYKELAMTNQGAGQVDVSPVVANVPLPTPPRPSVPLPTPPNANVPLPTPPTQSAPLPVHPAPSTPLPTPPPTATPEVESSAMAMAVVPAPRSPMQMTSQERWCKIVDDVLRYPVFPRGDWYAPMHLPAHVRQHLSARVLSCVHRIVFPSSEGHARLLAPLARVKGTAVPLELGAPMTELQKHAHTRREVFHHTPAGVFYLGTFDCLAVADLPPGPGGFAALPPHTQDALLRHAFPTRAAFDAAPPAALAALRAAYRAGTFRTQFLALRFAAYNRPLADALYALRAADRPRPPAERRSGWSQSPARRARSRSRARRSPTPPPGGWLRDQARGRSPRHDERTRDPRPRPPRVPAERPPADLPADRPRSPSRAPRSRSRAPRSRSRPASPRGRSPFRDERVWEGRSEELSATPMRGAGGGGGAKRAAEGAVGAAGGVFKWARRE</sequence>
<name>A0A9P3GG60_9APHY</name>
<feature type="region of interest" description="Disordered" evidence="2">
    <location>
        <begin position="49"/>
        <end position="68"/>
    </location>
</feature>
<keyword evidence="1" id="KW-0175">Coiled coil</keyword>
<evidence type="ECO:0000256" key="1">
    <source>
        <dbReference type="SAM" id="Coils"/>
    </source>
</evidence>
<feature type="compositionally biased region" description="Basic residues" evidence="2">
    <location>
        <begin position="551"/>
        <end position="561"/>
    </location>
</feature>
<feature type="compositionally biased region" description="Basic and acidic residues" evidence="2">
    <location>
        <begin position="534"/>
        <end position="543"/>
    </location>
</feature>
<evidence type="ECO:0000313" key="4">
    <source>
        <dbReference type="Proteomes" id="UP000703269"/>
    </source>
</evidence>
<protein>
    <submittedName>
        <fullName evidence="3">Uncharacterized protein</fullName>
    </submittedName>
</protein>
<feature type="compositionally biased region" description="Basic and acidic residues" evidence="2">
    <location>
        <begin position="573"/>
        <end position="611"/>
    </location>
</feature>
<reference evidence="3 4" key="1">
    <citation type="submission" date="2021-08" db="EMBL/GenBank/DDBJ databases">
        <title>Draft Genome Sequence of Phanerochaete sordida strain YK-624.</title>
        <authorList>
            <person name="Mori T."/>
            <person name="Dohra H."/>
            <person name="Suzuki T."/>
            <person name="Kawagishi H."/>
            <person name="Hirai H."/>
        </authorList>
    </citation>
    <scope>NUCLEOTIDE SEQUENCE [LARGE SCALE GENOMIC DNA]</scope>
    <source>
        <strain evidence="3 4">YK-624</strain>
    </source>
</reference>
<proteinExistence type="predicted"/>